<dbReference type="InterPro" id="IPR003594">
    <property type="entry name" value="HATPase_dom"/>
</dbReference>
<keyword evidence="5" id="KW-0418">Kinase</keyword>
<dbReference type="InterPro" id="IPR003660">
    <property type="entry name" value="HAMP_dom"/>
</dbReference>
<dbReference type="InterPro" id="IPR050736">
    <property type="entry name" value="Sensor_HK_Regulatory"/>
</dbReference>
<accession>A0A897NKU5</accession>
<dbReference type="PANTHER" id="PTHR43711:SF1">
    <property type="entry name" value="HISTIDINE KINASE 1"/>
    <property type="match status" value="1"/>
</dbReference>
<dbReference type="Pfam" id="PF02518">
    <property type="entry name" value="HATPase_c"/>
    <property type="match status" value="1"/>
</dbReference>
<dbReference type="InterPro" id="IPR036890">
    <property type="entry name" value="HATPase_C_sf"/>
</dbReference>
<protein>
    <recommendedName>
        <fullName evidence="2">histidine kinase</fullName>
        <ecNumber evidence="2">2.7.13.3</ecNumber>
    </recommendedName>
</protein>
<evidence type="ECO:0000313" key="12">
    <source>
        <dbReference type="EMBL" id="QSG13288.1"/>
    </source>
</evidence>
<evidence type="ECO:0000313" key="13">
    <source>
        <dbReference type="Proteomes" id="UP000663305"/>
    </source>
</evidence>
<proteinExistence type="predicted"/>
<keyword evidence="9" id="KW-0472">Membrane</keyword>
<dbReference type="AlphaFoldDB" id="A0A897NKU5"/>
<evidence type="ECO:0000256" key="4">
    <source>
        <dbReference type="ARBA" id="ARBA00022679"/>
    </source>
</evidence>
<dbReference type="SMART" id="SM00387">
    <property type="entry name" value="HATPase_c"/>
    <property type="match status" value="1"/>
</dbReference>
<dbReference type="GO" id="GO:0016020">
    <property type="term" value="C:membrane"/>
    <property type="evidence" value="ECO:0007669"/>
    <property type="project" value="InterPro"/>
</dbReference>
<dbReference type="Gene3D" id="3.30.565.10">
    <property type="entry name" value="Histidine kinase-like ATPase, C-terminal domain"/>
    <property type="match status" value="1"/>
</dbReference>
<evidence type="ECO:0000256" key="3">
    <source>
        <dbReference type="ARBA" id="ARBA00022553"/>
    </source>
</evidence>
<dbReference type="SUPFAM" id="SSF55874">
    <property type="entry name" value="ATPase domain of HSP90 chaperone/DNA topoisomerase II/histidine kinase"/>
    <property type="match status" value="1"/>
</dbReference>
<dbReference type="EMBL" id="CP064789">
    <property type="protein sequence ID" value="QSG13288.1"/>
    <property type="molecule type" value="Genomic_DNA"/>
</dbReference>
<dbReference type="InterPro" id="IPR005467">
    <property type="entry name" value="His_kinase_dom"/>
</dbReference>
<dbReference type="PROSITE" id="PS50885">
    <property type="entry name" value="HAMP"/>
    <property type="match status" value="1"/>
</dbReference>
<dbReference type="EC" id="2.7.13.3" evidence="2"/>
<dbReference type="InterPro" id="IPR004358">
    <property type="entry name" value="Sig_transdc_His_kin-like_C"/>
</dbReference>
<feature type="coiled-coil region" evidence="8">
    <location>
        <begin position="338"/>
        <end position="365"/>
    </location>
</feature>
<keyword evidence="3" id="KW-0597">Phosphoprotein</keyword>
<dbReference type="GeneID" id="68862414"/>
<dbReference type="SMART" id="SM00388">
    <property type="entry name" value="HisKA"/>
    <property type="match status" value="1"/>
</dbReference>
<evidence type="ECO:0000256" key="9">
    <source>
        <dbReference type="SAM" id="Phobius"/>
    </source>
</evidence>
<reference evidence="12" key="1">
    <citation type="submission" date="2020-11" db="EMBL/GenBank/DDBJ databases">
        <title>Carbohydrate-dependent, anaerobic sulfur respiration: A novel catabolism in halophilic archaea.</title>
        <authorList>
            <person name="Sorokin D.Y."/>
            <person name="Messina E."/>
            <person name="Smedile F."/>
            <person name="La Cono V."/>
            <person name="Hallsworth J.E."/>
            <person name="Yakimov M.M."/>
        </authorList>
    </citation>
    <scope>NUCLEOTIDE SEQUENCE</scope>
    <source>
        <strain evidence="12">HSR-Bgl</strain>
    </source>
</reference>
<dbReference type="PRINTS" id="PR00344">
    <property type="entry name" value="BCTRLSENSOR"/>
</dbReference>
<evidence type="ECO:0000259" key="11">
    <source>
        <dbReference type="PROSITE" id="PS50885"/>
    </source>
</evidence>
<keyword evidence="8" id="KW-0175">Coiled coil</keyword>
<keyword evidence="6" id="KW-0902">Two-component regulatory system</keyword>
<dbReference type="SMART" id="SM00304">
    <property type="entry name" value="HAMP"/>
    <property type="match status" value="2"/>
</dbReference>
<dbReference type="RefSeq" id="WP_229125024.1">
    <property type="nucleotide sequence ID" value="NZ_CP064789.1"/>
</dbReference>
<dbReference type="Pfam" id="PF00672">
    <property type="entry name" value="HAMP"/>
    <property type="match status" value="1"/>
</dbReference>
<dbReference type="Gene3D" id="1.10.287.130">
    <property type="match status" value="1"/>
</dbReference>
<dbReference type="Proteomes" id="UP000663305">
    <property type="component" value="Chromosome"/>
</dbReference>
<feature type="transmembrane region" description="Helical" evidence="9">
    <location>
        <begin position="16"/>
        <end position="38"/>
    </location>
</feature>
<dbReference type="InterPro" id="IPR003661">
    <property type="entry name" value="HisK_dim/P_dom"/>
</dbReference>
<evidence type="ECO:0000256" key="8">
    <source>
        <dbReference type="SAM" id="Coils"/>
    </source>
</evidence>
<evidence type="ECO:0000259" key="10">
    <source>
        <dbReference type="PROSITE" id="PS50109"/>
    </source>
</evidence>
<name>A0A897NKU5_9EURY</name>
<dbReference type="InterPro" id="IPR024478">
    <property type="entry name" value="HlyB_4HB_MCP"/>
</dbReference>
<dbReference type="Gene3D" id="6.10.340.10">
    <property type="match status" value="1"/>
</dbReference>
<dbReference type="CDD" id="cd00082">
    <property type="entry name" value="HisKA"/>
    <property type="match status" value="1"/>
</dbReference>
<evidence type="ECO:0000256" key="6">
    <source>
        <dbReference type="ARBA" id="ARBA00023012"/>
    </source>
</evidence>
<dbReference type="Pfam" id="PF00512">
    <property type="entry name" value="HisKA"/>
    <property type="match status" value="1"/>
</dbReference>
<organism evidence="12 13">
    <name type="scientific">Halapricum desulfuricans</name>
    <dbReference type="NCBI Taxonomy" id="2841257"/>
    <lineage>
        <taxon>Archaea</taxon>
        <taxon>Methanobacteriati</taxon>
        <taxon>Methanobacteriota</taxon>
        <taxon>Stenosarchaea group</taxon>
        <taxon>Halobacteria</taxon>
        <taxon>Halobacteriales</taxon>
        <taxon>Haloarculaceae</taxon>
        <taxon>Halapricum</taxon>
    </lineage>
</organism>
<keyword evidence="9" id="KW-1133">Transmembrane helix</keyword>
<gene>
    <name evidence="12" type="primary">tar10</name>
    <name evidence="12" type="ORF">HSBGL_2894</name>
</gene>
<dbReference type="GO" id="GO:0000155">
    <property type="term" value="F:phosphorelay sensor kinase activity"/>
    <property type="evidence" value="ECO:0007669"/>
    <property type="project" value="InterPro"/>
</dbReference>
<dbReference type="Pfam" id="PF12729">
    <property type="entry name" value="4HB_MCP_1"/>
    <property type="match status" value="1"/>
</dbReference>
<feature type="domain" description="HAMP" evidence="11">
    <location>
        <begin position="210"/>
        <end position="263"/>
    </location>
</feature>
<comment type="catalytic activity">
    <reaction evidence="1">
        <text>ATP + protein L-histidine = ADP + protein N-phospho-L-histidine.</text>
        <dbReference type="EC" id="2.7.13.3"/>
    </reaction>
</comment>
<keyword evidence="7" id="KW-0807">Transducer</keyword>
<dbReference type="SUPFAM" id="SSF158472">
    <property type="entry name" value="HAMP domain-like"/>
    <property type="match status" value="1"/>
</dbReference>
<keyword evidence="4" id="KW-0808">Transferase</keyword>
<dbReference type="SUPFAM" id="SSF47384">
    <property type="entry name" value="Homodimeric domain of signal transducing histidine kinase"/>
    <property type="match status" value="1"/>
</dbReference>
<evidence type="ECO:0000256" key="2">
    <source>
        <dbReference type="ARBA" id="ARBA00012438"/>
    </source>
</evidence>
<evidence type="ECO:0000256" key="5">
    <source>
        <dbReference type="ARBA" id="ARBA00022777"/>
    </source>
</evidence>
<dbReference type="CDD" id="cd06225">
    <property type="entry name" value="HAMP"/>
    <property type="match status" value="1"/>
</dbReference>
<dbReference type="PROSITE" id="PS50109">
    <property type="entry name" value="HIS_KIN"/>
    <property type="match status" value="1"/>
</dbReference>
<dbReference type="InterPro" id="IPR036097">
    <property type="entry name" value="HisK_dim/P_sf"/>
</dbReference>
<dbReference type="PANTHER" id="PTHR43711">
    <property type="entry name" value="TWO-COMPONENT HISTIDINE KINASE"/>
    <property type="match status" value="1"/>
</dbReference>
<feature type="transmembrane region" description="Helical" evidence="9">
    <location>
        <begin position="189"/>
        <end position="208"/>
    </location>
</feature>
<evidence type="ECO:0000256" key="1">
    <source>
        <dbReference type="ARBA" id="ARBA00000085"/>
    </source>
</evidence>
<evidence type="ECO:0000256" key="7">
    <source>
        <dbReference type="ARBA" id="ARBA00023224"/>
    </source>
</evidence>
<sequence>MFDTLTPHGWNLNRKVILAFALTALLVASTGVVGFFAVSTVYDNSNAINTNAETVDTTKELLIAIEQEQVAIYADIAGEPGAREEFETAASNFDRWADEMDVERLDGEQRQLFTALEAKHAQYTRLSREVFNATQAGDIDRATTIIETQLDPLSVEMRGMAYSLQGLALENKQQATTQVADTAETTQRLVLLLSAGAFGAAILIGLFVSNRLTEPVNQLSVSAISISEGDFSTEIDEYHGDDEIGRMVEAFGEMRTNLEGVFAELDAISQHLQQGDLDHEIDTDYPGTYGEIMHNIDESITQLTASFDEIRDASENLRAGELDYDIDTDRPGEYGAVLSDLEGDLAQQRDRERELQRQKDQLEDFATIVAHDLRNPLTVARGRITLLEDEYTNPTAAPHFDAIQQAHTRMETLIDDILSLARAGQPIGEKEWVDVSQVARDAWATIDAPGMTLQTTGHFEVKASRERLQQLLENLFGNANAHAGDEVTISVGWIEAMPTTTRDSTANESGFFVADDGSGFDEGQQSKVFKPGYTTDDSGTGYGLWIVQTIANAHGWRVSVTESETGGARFEVMGARVRAYR</sequence>
<feature type="domain" description="Histidine kinase" evidence="10">
    <location>
        <begin position="368"/>
        <end position="578"/>
    </location>
</feature>
<keyword evidence="9" id="KW-0812">Transmembrane</keyword>